<dbReference type="EMBL" id="JAGKQH010000006">
    <property type="protein sequence ID" value="KAG6597562.1"/>
    <property type="molecule type" value="Genomic_DNA"/>
</dbReference>
<evidence type="ECO:0000313" key="2">
    <source>
        <dbReference type="EMBL" id="KAG6597562.1"/>
    </source>
</evidence>
<proteinExistence type="predicted"/>
<evidence type="ECO:0000256" key="1">
    <source>
        <dbReference type="SAM" id="MobiDB-lite"/>
    </source>
</evidence>
<dbReference type="AlphaFoldDB" id="A0AAV6NJ82"/>
<protein>
    <submittedName>
        <fullName evidence="2">Uncharacterized protein</fullName>
    </submittedName>
</protein>
<gene>
    <name evidence="2" type="ORF">SDJN03_10742</name>
</gene>
<feature type="compositionally biased region" description="Basic and acidic residues" evidence="1">
    <location>
        <begin position="1"/>
        <end position="10"/>
    </location>
</feature>
<keyword evidence="3" id="KW-1185">Reference proteome</keyword>
<organism evidence="2 3">
    <name type="scientific">Cucurbita argyrosperma subsp. sororia</name>
    <dbReference type="NCBI Taxonomy" id="37648"/>
    <lineage>
        <taxon>Eukaryota</taxon>
        <taxon>Viridiplantae</taxon>
        <taxon>Streptophyta</taxon>
        <taxon>Embryophyta</taxon>
        <taxon>Tracheophyta</taxon>
        <taxon>Spermatophyta</taxon>
        <taxon>Magnoliopsida</taxon>
        <taxon>eudicotyledons</taxon>
        <taxon>Gunneridae</taxon>
        <taxon>Pentapetalae</taxon>
        <taxon>rosids</taxon>
        <taxon>fabids</taxon>
        <taxon>Cucurbitales</taxon>
        <taxon>Cucurbitaceae</taxon>
        <taxon>Cucurbiteae</taxon>
        <taxon>Cucurbita</taxon>
    </lineage>
</organism>
<sequence>MSSERPDSRGFDPAITMPATGVTGNQPTKPEKNPSSKAAASSNVGKALAHRAVYGAQKRWTGRRRNPVHGVRLLPSRLSKVSLADNSSPSDSNF</sequence>
<feature type="region of interest" description="Disordered" evidence="1">
    <location>
        <begin position="1"/>
        <end position="46"/>
    </location>
</feature>
<reference evidence="2 3" key="1">
    <citation type="journal article" date="2021" name="Hortic Res">
        <title>The domestication of Cucurbita argyrosperma as revealed by the genome of its wild relative.</title>
        <authorList>
            <person name="Barrera-Redondo J."/>
            <person name="Sanchez-de la Vega G."/>
            <person name="Aguirre-Liguori J.A."/>
            <person name="Castellanos-Morales G."/>
            <person name="Gutierrez-Guerrero Y.T."/>
            <person name="Aguirre-Dugua X."/>
            <person name="Aguirre-Planter E."/>
            <person name="Tenaillon M.I."/>
            <person name="Lira-Saade R."/>
            <person name="Eguiarte L.E."/>
        </authorList>
    </citation>
    <scope>NUCLEOTIDE SEQUENCE [LARGE SCALE GENOMIC DNA]</scope>
    <source>
        <strain evidence="2">JBR-2021</strain>
    </source>
</reference>
<evidence type="ECO:0000313" key="3">
    <source>
        <dbReference type="Proteomes" id="UP000685013"/>
    </source>
</evidence>
<name>A0AAV6NJ82_9ROSI</name>
<accession>A0AAV6NJ82</accession>
<feature type="non-terminal residue" evidence="2">
    <location>
        <position position="1"/>
    </location>
</feature>
<dbReference type="Proteomes" id="UP000685013">
    <property type="component" value="Chromosome 6"/>
</dbReference>
<comment type="caution">
    <text evidence="2">The sequence shown here is derived from an EMBL/GenBank/DDBJ whole genome shotgun (WGS) entry which is preliminary data.</text>
</comment>